<dbReference type="InterPro" id="IPR013022">
    <property type="entry name" value="Xyl_isomerase-like_TIM-brl"/>
</dbReference>
<dbReference type="EMBL" id="CP080467">
    <property type="protein sequence ID" value="UNO50144.1"/>
    <property type="molecule type" value="Genomic_DNA"/>
</dbReference>
<dbReference type="PANTHER" id="PTHR30268:SF0">
    <property type="entry name" value="L-RHAMNOSE ISOMERASE"/>
    <property type="match status" value="1"/>
</dbReference>
<feature type="domain" description="Xylose isomerase-like TIM barrel" evidence="4">
    <location>
        <begin position="86"/>
        <end position="270"/>
    </location>
</feature>
<dbReference type="GO" id="GO:0019324">
    <property type="term" value="P:L-lyxose metabolic process"/>
    <property type="evidence" value="ECO:0007669"/>
    <property type="project" value="TreeGrafter"/>
</dbReference>
<keyword evidence="6" id="KW-1185">Reference proteome</keyword>
<keyword evidence="2" id="KW-0464">Manganese</keyword>
<dbReference type="RefSeq" id="WP_031217956.1">
    <property type="nucleotide sequence ID" value="NZ_AURB01000057.1"/>
</dbReference>
<organism evidence="5 6">
    <name type="scientific">Alicyclobacillus acidoterrestris (strain ATCC 49025 / DSM 3922 / CIP 106132 / NCIMB 13137 / GD3B)</name>
    <dbReference type="NCBI Taxonomy" id="1356854"/>
    <lineage>
        <taxon>Bacteria</taxon>
        <taxon>Bacillati</taxon>
        <taxon>Bacillota</taxon>
        <taxon>Bacilli</taxon>
        <taxon>Bacillales</taxon>
        <taxon>Alicyclobacillaceae</taxon>
        <taxon>Alicyclobacillus</taxon>
    </lineage>
</organism>
<dbReference type="SUPFAM" id="SSF51658">
    <property type="entry name" value="Xylose isomerase-like"/>
    <property type="match status" value="1"/>
</dbReference>
<dbReference type="KEGG" id="aaco:K1I37_06610"/>
<accession>A0A9E6ZQQ9</accession>
<evidence type="ECO:0000256" key="1">
    <source>
        <dbReference type="ARBA" id="ARBA00022723"/>
    </source>
</evidence>
<evidence type="ECO:0000256" key="2">
    <source>
        <dbReference type="ARBA" id="ARBA00023211"/>
    </source>
</evidence>
<keyword evidence="1" id="KW-0479">Metal-binding</keyword>
<evidence type="ECO:0000313" key="6">
    <source>
        <dbReference type="Proteomes" id="UP000829401"/>
    </source>
</evidence>
<sequence>MSQWSDRAYALFEEQQRDRGIDLAWVKEKLVRLQIETPSWGYGDSGTRFKVFQKVGVPRNPYEKFDDAAEVHRLTGACEAVAIHIPWDKVSDYQELKSYAESVGLKIGAVNPNLFQDDDYMLGSVTNANASIRRKAVDHLLECVDIMKQVGSNALSLWFADGTNYPGQGHLRRRKRWLQEALEETYRALSPDMKMLIEYKFFEPGFYHTDVADWGMSFQAAQKLGPQAEVLVDTGHHALGTNVEHIVSYLLDEGKLGGFHFNSRKYADDDLIVGSSNPYELFLIFYQILDAHLDEDVKVRETAENIAYMIDQSHAIEPKIPAMIRSICNIQTQYAKALLINHAELKEKQENNDVLGAENALRTAFEIDVTPLLLAVREERGLPPDPMRAFLESGYQERIAKRGVGGSSW</sequence>
<keyword evidence="3 5" id="KW-0413">Isomerase</keyword>
<dbReference type="GO" id="GO:0046872">
    <property type="term" value="F:metal ion binding"/>
    <property type="evidence" value="ECO:0007669"/>
    <property type="project" value="UniProtKB-KW"/>
</dbReference>
<dbReference type="GO" id="GO:0019301">
    <property type="term" value="P:rhamnose catabolic process"/>
    <property type="evidence" value="ECO:0007669"/>
    <property type="project" value="TreeGrafter"/>
</dbReference>
<dbReference type="InterPro" id="IPR013457">
    <property type="entry name" value="Rhamnose_iso-rel"/>
</dbReference>
<dbReference type="Proteomes" id="UP000829401">
    <property type="component" value="Chromosome"/>
</dbReference>
<dbReference type="Pfam" id="PF01261">
    <property type="entry name" value="AP_endonuc_2"/>
    <property type="match status" value="1"/>
</dbReference>
<dbReference type="PANTHER" id="PTHR30268">
    <property type="entry name" value="L-RHAMNOSE ISOMERASE"/>
    <property type="match status" value="1"/>
</dbReference>
<dbReference type="GO" id="GO:0008740">
    <property type="term" value="F:L-rhamnose isomerase activity"/>
    <property type="evidence" value="ECO:0007669"/>
    <property type="project" value="UniProtKB-EC"/>
</dbReference>
<dbReference type="Gene3D" id="3.20.20.150">
    <property type="entry name" value="Divalent-metal-dependent TIM barrel enzymes"/>
    <property type="match status" value="1"/>
</dbReference>
<evidence type="ECO:0000256" key="3">
    <source>
        <dbReference type="ARBA" id="ARBA00023235"/>
    </source>
</evidence>
<dbReference type="AlphaFoldDB" id="A0A9E6ZQQ9"/>
<dbReference type="NCBIfam" id="TIGR02635">
    <property type="entry name" value="RhaI_grampos"/>
    <property type="match status" value="1"/>
</dbReference>
<name>A0A9E6ZQQ9_ALIAG</name>
<proteinExistence type="predicted"/>
<dbReference type="EC" id="5.3.1.14" evidence="5"/>
<dbReference type="InterPro" id="IPR036237">
    <property type="entry name" value="Xyl_isomerase-like_sf"/>
</dbReference>
<protein>
    <submittedName>
        <fullName evidence="5">L-rhamnose isomerase</fullName>
        <ecNumber evidence="5">5.3.1.14</ecNumber>
    </submittedName>
</protein>
<dbReference type="OrthoDB" id="5174871at2"/>
<evidence type="ECO:0000313" key="5">
    <source>
        <dbReference type="EMBL" id="UNO50144.1"/>
    </source>
</evidence>
<gene>
    <name evidence="5" type="primary">rhaI</name>
    <name evidence="5" type="ORF">K1I37_06610</name>
</gene>
<reference evidence="6" key="1">
    <citation type="journal article" date="2022" name="G3 (Bethesda)">
        <title>Unveiling the complete genome sequence of Alicyclobacillus acidoterrestris DSM 3922T, a taint-producing strain.</title>
        <authorList>
            <person name="Leonardo I.C."/>
            <person name="Barreto Crespo M.T."/>
            <person name="Gaspar F.B."/>
        </authorList>
    </citation>
    <scope>NUCLEOTIDE SEQUENCE [LARGE SCALE GENOMIC DNA]</scope>
    <source>
        <strain evidence="6">DSM 3922</strain>
    </source>
</reference>
<evidence type="ECO:0000259" key="4">
    <source>
        <dbReference type="Pfam" id="PF01261"/>
    </source>
</evidence>
<dbReference type="InterPro" id="IPR050337">
    <property type="entry name" value="L-rhamnose_isomerase"/>
</dbReference>